<dbReference type="SMART" id="SM00420">
    <property type="entry name" value="HTH_DEOR"/>
    <property type="match status" value="1"/>
</dbReference>
<sequence length="248" mass="26910">MLNQRLTAILQLVNTKHQIAVTELAAVLNVSVVTIRKDLTTLEQQGLLRRQHGWAVQDAPDDLNARLAINYAIKVKIAMVTADRVADGATIMLDSGSTCVLLADQLGEQQKNVTIVTNSYYIAHRVGDYPTLTVEVLGGQYQPVAQVGVGPLTLHMLTAFHVHQLFVGTDGFDPQSGFSGRNLARNQVIQAMARQADTVTLLTDSSKFQGPSLIQQFPLDQVDAVVTDQDLPSAIATMLRGALDLQLV</sequence>
<dbReference type="InterPro" id="IPR018356">
    <property type="entry name" value="Tscrpt_reg_HTH_DeoR_CS"/>
</dbReference>
<evidence type="ECO:0000256" key="3">
    <source>
        <dbReference type="ARBA" id="ARBA00023015"/>
    </source>
</evidence>
<dbReference type="InterPro" id="IPR036388">
    <property type="entry name" value="WH-like_DNA-bd_sf"/>
</dbReference>
<dbReference type="SMART" id="SM01134">
    <property type="entry name" value="DeoRC"/>
    <property type="match status" value="1"/>
</dbReference>
<evidence type="ECO:0000256" key="5">
    <source>
        <dbReference type="ARBA" id="ARBA00023163"/>
    </source>
</evidence>
<dbReference type="GO" id="GO:0003700">
    <property type="term" value="F:DNA-binding transcription factor activity"/>
    <property type="evidence" value="ECO:0007669"/>
    <property type="project" value="InterPro"/>
</dbReference>
<dbReference type="Gene3D" id="1.10.10.10">
    <property type="entry name" value="Winged helix-like DNA-binding domain superfamily/Winged helix DNA-binding domain"/>
    <property type="match status" value="1"/>
</dbReference>
<dbReference type="InterPro" id="IPR037171">
    <property type="entry name" value="NagB/RpiA_transferase-like"/>
</dbReference>
<keyword evidence="5" id="KW-0804">Transcription</keyword>
<keyword evidence="4" id="KW-0238">DNA-binding</keyword>
<dbReference type="Pfam" id="PF00455">
    <property type="entry name" value="DeoRC"/>
    <property type="match status" value="1"/>
</dbReference>
<keyword evidence="3" id="KW-0805">Transcription regulation</keyword>
<name>A0A4V1LF67_9LACO</name>
<dbReference type="PROSITE" id="PS00894">
    <property type="entry name" value="HTH_DEOR_1"/>
    <property type="match status" value="1"/>
</dbReference>
<dbReference type="SUPFAM" id="SSF46785">
    <property type="entry name" value="Winged helix' DNA-binding domain"/>
    <property type="match status" value="1"/>
</dbReference>
<dbReference type="OrthoDB" id="9797223at2"/>
<evidence type="ECO:0000256" key="6">
    <source>
        <dbReference type="ARBA" id="ARBA00024937"/>
    </source>
</evidence>
<dbReference type="AlphaFoldDB" id="A0A4V1LF67"/>
<gene>
    <name evidence="8" type="ORF">DXH47_09775</name>
</gene>
<dbReference type="PRINTS" id="PR00037">
    <property type="entry name" value="HTHLACR"/>
</dbReference>
<organism evidence="8 9">
    <name type="scientific">Levilactobacillus suantsaii</name>
    <dbReference type="NCBI Taxonomy" id="2292255"/>
    <lineage>
        <taxon>Bacteria</taxon>
        <taxon>Bacillati</taxon>
        <taxon>Bacillota</taxon>
        <taxon>Bacilli</taxon>
        <taxon>Lactobacillales</taxon>
        <taxon>Lactobacillaceae</taxon>
        <taxon>Levilactobacillus</taxon>
    </lineage>
</organism>
<dbReference type="PANTHER" id="PTHR30363">
    <property type="entry name" value="HTH-TYPE TRANSCRIPTIONAL REGULATOR SRLR-RELATED"/>
    <property type="match status" value="1"/>
</dbReference>
<accession>A0A4V1LF67</accession>
<dbReference type="GO" id="GO:0003677">
    <property type="term" value="F:DNA binding"/>
    <property type="evidence" value="ECO:0007669"/>
    <property type="project" value="UniProtKB-KW"/>
</dbReference>
<evidence type="ECO:0000256" key="2">
    <source>
        <dbReference type="ARBA" id="ARBA00022491"/>
    </source>
</evidence>
<dbReference type="PROSITE" id="PS51000">
    <property type="entry name" value="HTH_DEOR_2"/>
    <property type="match status" value="1"/>
</dbReference>
<keyword evidence="2" id="KW-0678">Repressor</keyword>
<evidence type="ECO:0000313" key="9">
    <source>
        <dbReference type="Proteomes" id="UP000290602"/>
    </source>
</evidence>
<dbReference type="InterPro" id="IPR014036">
    <property type="entry name" value="DeoR-like_C"/>
</dbReference>
<dbReference type="SUPFAM" id="SSF100950">
    <property type="entry name" value="NagB/RpiA/CoA transferase-like"/>
    <property type="match status" value="1"/>
</dbReference>
<dbReference type="RefSeq" id="WP_129033137.1">
    <property type="nucleotide sequence ID" value="NZ_QXIL01000024.1"/>
</dbReference>
<reference evidence="8 9" key="1">
    <citation type="submission" date="2018-08" db="EMBL/GenBank/DDBJ databases">
        <title>Lactobacillus suantsai sp. nov., isolated from traditional fermented suan-tsai in Taiwan.</title>
        <authorList>
            <person name="Huang C.-H."/>
        </authorList>
    </citation>
    <scope>NUCLEOTIDE SEQUENCE [LARGE SCALE GENOMIC DNA]</scope>
    <source>
        <strain evidence="8 9">BCRC 12945</strain>
    </source>
</reference>
<dbReference type="PANTHER" id="PTHR30363:SF4">
    <property type="entry name" value="GLYCEROL-3-PHOSPHATE REGULON REPRESSOR"/>
    <property type="match status" value="1"/>
</dbReference>
<dbReference type="EMBL" id="QXIL01000024">
    <property type="protein sequence ID" value="RXI77034.1"/>
    <property type="molecule type" value="Genomic_DNA"/>
</dbReference>
<evidence type="ECO:0000256" key="4">
    <source>
        <dbReference type="ARBA" id="ARBA00023125"/>
    </source>
</evidence>
<dbReference type="InterPro" id="IPR001034">
    <property type="entry name" value="DeoR_HTH"/>
</dbReference>
<evidence type="ECO:0000313" key="8">
    <source>
        <dbReference type="EMBL" id="RXI77034.1"/>
    </source>
</evidence>
<dbReference type="Proteomes" id="UP000290602">
    <property type="component" value="Unassembled WGS sequence"/>
</dbReference>
<evidence type="ECO:0000256" key="1">
    <source>
        <dbReference type="ARBA" id="ARBA00021390"/>
    </source>
</evidence>
<proteinExistence type="predicted"/>
<dbReference type="Pfam" id="PF08220">
    <property type="entry name" value="HTH_DeoR"/>
    <property type="match status" value="1"/>
</dbReference>
<keyword evidence="9" id="KW-1185">Reference proteome</keyword>
<dbReference type="InterPro" id="IPR050313">
    <property type="entry name" value="Carb_Metab_HTH_regulators"/>
</dbReference>
<evidence type="ECO:0000259" key="7">
    <source>
        <dbReference type="PROSITE" id="PS51000"/>
    </source>
</evidence>
<comment type="function">
    <text evidence="6">Repressor of the lactose catabolism operon. Galactose-6-phosphate is the inducer.</text>
</comment>
<feature type="domain" description="HTH deoR-type" evidence="7">
    <location>
        <begin position="2"/>
        <end position="57"/>
    </location>
</feature>
<protein>
    <recommendedName>
        <fullName evidence="1">Lactose phosphotransferase system repressor</fullName>
    </recommendedName>
</protein>
<dbReference type="InterPro" id="IPR036390">
    <property type="entry name" value="WH_DNA-bd_sf"/>
</dbReference>
<dbReference type="Gene3D" id="3.40.50.1360">
    <property type="match status" value="1"/>
</dbReference>
<comment type="caution">
    <text evidence="8">The sequence shown here is derived from an EMBL/GenBank/DDBJ whole genome shotgun (WGS) entry which is preliminary data.</text>
</comment>